<accession>A0A2S6BXV3</accession>
<gene>
    <name evidence="2" type="ORF">CBER1_09559</name>
</gene>
<proteinExistence type="predicted"/>
<dbReference type="Proteomes" id="UP000237631">
    <property type="component" value="Unassembled WGS sequence"/>
</dbReference>
<dbReference type="AlphaFoldDB" id="A0A2S6BXV3"/>
<dbReference type="InterPro" id="IPR028116">
    <property type="entry name" value="Cis-CaaD-like"/>
</dbReference>
<evidence type="ECO:0000313" key="2">
    <source>
        <dbReference type="EMBL" id="PPJ52296.1"/>
    </source>
</evidence>
<dbReference type="OrthoDB" id="2129288at2759"/>
<organism evidence="2 3">
    <name type="scientific">Cercospora berteroae</name>
    <dbReference type="NCBI Taxonomy" id="357750"/>
    <lineage>
        <taxon>Eukaryota</taxon>
        <taxon>Fungi</taxon>
        <taxon>Dikarya</taxon>
        <taxon>Ascomycota</taxon>
        <taxon>Pezizomycotina</taxon>
        <taxon>Dothideomycetes</taxon>
        <taxon>Dothideomycetidae</taxon>
        <taxon>Mycosphaerellales</taxon>
        <taxon>Mycosphaerellaceae</taxon>
        <taxon>Cercospora</taxon>
    </lineage>
</organism>
<sequence length="162" mass="18898">MPHWRIYHPPDVFQDAHSKQSLAESITALYTKGLGMPPFYVVVTFLPVPDNNQFVGGKVSRTRGKPFIRLNIAHIHVNMVKDPKIHADWCAKMDAALKPHIEDMGYSWEYHVEETERLLWKVDGVYAPEFRSEDEKVWTAENRVVRPEEMEEARRKLSRAKL</sequence>
<protein>
    <recommendedName>
        <fullName evidence="1">Tautomerase cis-CaaD-like domain-containing protein</fullName>
    </recommendedName>
</protein>
<feature type="domain" description="Tautomerase cis-CaaD-like" evidence="1">
    <location>
        <begin position="1"/>
        <end position="143"/>
    </location>
</feature>
<evidence type="ECO:0000259" key="1">
    <source>
        <dbReference type="Pfam" id="PF14832"/>
    </source>
</evidence>
<dbReference type="Gene3D" id="3.30.429.10">
    <property type="entry name" value="Macrophage Migration Inhibitory Factor"/>
    <property type="match status" value="1"/>
</dbReference>
<evidence type="ECO:0000313" key="3">
    <source>
        <dbReference type="Proteomes" id="UP000237631"/>
    </source>
</evidence>
<dbReference type="InterPro" id="IPR014347">
    <property type="entry name" value="Tautomerase/MIF_sf"/>
</dbReference>
<comment type="caution">
    <text evidence="2">The sequence shown here is derived from an EMBL/GenBank/DDBJ whole genome shotgun (WGS) entry which is preliminary data.</text>
</comment>
<name>A0A2S6BXV3_9PEZI</name>
<dbReference type="Pfam" id="PF14832">
    <property type="entry name" value="Tautomerase_3"/>
    <property type="match status" value="1"/>
</dbReference>
<reference evidence="3" key="1">
    <citation type="journal article" date="2017" name="bioRxiv">
        <title>Conservation of a gene cluster reveals novel cercosporin biosynthetic mechanisms and extends production to the genus Colletotrichum.</title>
        <authorList>
            <person name="de Jonge R."/>
            <person name="Ebert M.K."/>
            <person name="Huitt-Roehl C.R."/>
            <person name="Pal P."/>
            <person name="Suttle J.C."/>
            <person name="Spanner R.E."/>
            <person name="Neubauer J.D."/>
            <person name="Jurick W.M.II."/>
            <person name="Stott K.A."/>
            <person name="Secor G.A."/>
            <person name="Thomma B.P.H.J."/>
            <person name="Van de Peer Y."/>
            <person name="Townsend C.A."/>
            <person name="Bolton M.D."/>
        </authorList>
    </citation>
    <scope>NUCLEOTIDE SEQUENCE [LARGE SCALE GENOMIC DNA]</scope>
    <source>
        <strain evidence="3">CBS538.71</strain>
    </source>
</reference>
<dbReference type="EMBL" id="PNEN01001708">
    <property type="protein sequence ID" value="PPJ52296.1"/>
    <property type="molecule type" value="Genomic_DNA"/>
</dbReference>
<keyword evidence="3" id="KW-1185">Reference proteome</keyword>
<dbReference type="SUPFAM" id="SSF55331">
    <property type="entry name" value="Tautomerase/MIF"/>
    <property type="match status" value="1"/>
</dbReference>